<dbReference type="STRING" id="62928.azo0867"/>
<dbReference type="Proteomes" id="UP000002588">
    <property type="component" value="Chromosome"/>
</dbReference>
<feature type="region of interest" description="Disordered" evidence="1">
    <location>
        <begin position="1"/>
        <end position="39"/>
    </location>
</feature>
<evidence type="ECO:0000256" key="1">
    <source>
        <dbReference type="SAM" id="MobiDB-lite"/>
    </source>
</evidence>
<sequence length="229" mass="25310">MAGILTDGAAASAATGPSRASDWFPGFPTMPSRTFPPRSGTLRREIAALAARMMAEDGISDFGFAKRKAARQLGATDSEALPNNTEIEAELRAWQALYQDEEQAERLLEMRRAAVEVMHLLEDFRPYLTGGALDGTAGRYSELEIELYPESAKEVEIFFLNRDFAYEHREPRRPAPGAPEAVLSFDWDDVPVRLSIFPAGAERNARRQDRARLAQVEAMLAAPRSPAAE</sequence>
<name>A1K3S9_AZOSB</name>
<organism evidence="2 3">
    <name type="scientific">Azoarcus sp. (strain BH72)</name>
    <dbReference type="NCBI Taxonomy" id="418699"/>
    <lineage>
        <taxon>Bacteria</taxon>
        <taxon>Pseudomonadati</taxon>
        <taxon>Pseudomonadota</taxon>
        <taxon>Betaproteobacteria</taxon>
        <taxon>Rhodocyclales</taxon>
        <taxon>Zoogloeaceae</taxon>
        <taxon>Azoarcus</taxon>
    </lineage>
</organism>
<feature type="compositionally biased region" description="Low complexity" evidence="1">
    <location>
        <begin position="1"/>
        <end position="21"/>
    </location>
</feature>
<dbReference type="AlphaFoldDB" id="A1K3S9"/>
<dbReference type="HOGENOM" id="CLU_086367_0_0_4"/>
<keyword evidence="3" id="KW-1185">Reference proteome</keyword>
<evidence type="ECO:0000313" key="2">
    <source>
        <dbReference type="EMBL" id="CAL93484.1"/>
    </source>
</evidence>
<gene>
    <name evidence="2" type="ordered locus">azo0867</name>
</gene>
<dbReference type="eggNOG" id="COG2413">
    <property type="taxonomic scope" value="Bacteria"/>
</dbReference>
<evidence type="ECO:0000313" key="3">
    <source>
        <dbReference type="Proteomes" id="UP000002588"/>
    </source>
</evidence>
<dbReference type="KEGG" id="azo:azo0867"/>
<protein>
    <submittedName>
        <fullName evidence="2">Uncharacterized protein</fullName>
    </submittedName>
</protein>
<proteinExistence type="predicted"/>
<dbReference type="EMBL" id="AM406670">
    <property type="protein sequence ID" value="CAL93484.1"/>
    <property type="molecule type" value="Genomic_DNA"/>
</dbReference>
<accession>A1K3S9</accession>
<reference evidence="2 3" key="1">
    <citation type="journal article" date="2006" name="Nat. Biotechnol.">
        <title>Complete genome of the mutualistic, N2-fixing grass endophyte Azoarcus sp. strain BH72.</title>
        <authorList>
            <person name="Krause A."/>
            <person name="Ramakumar A."/>
            <person name="Bartels D."/>
            <person name="Battistoni F."/>
            <person name="Bekel T."/>
            <person name="Boch J."/>
            <person name="Boehm M."/>
            <person name="Friedrich F."/>
            <person name="Hurek T."/>
            <person name="Krause L."/>
            <person name="Linke B."/>
            <person name="McHardy A.C."/>
            <person name="Sarkar A."/>
            <person name="Schneiker S."/>
            <person name="Syed A.A."/>
            <person name="Thauer R."/>
            <person name="Vorhoelter F.-J."/>
            <person name="Weidner S."/>
            <person name="Puehler A."/>
            <person name="Reinhold-Hurek B."/>
            <person name="Kaiser O."/>
            <person name="Goesmann A."/>
        </authorList>
    </citation>
    <scope>NUCLEOTIDE SEQUENCE [LARGE SCALE GENOMIC DNA]</scope>
    <source>
        <strain evidence="2 3">BH72</strain>
    </source>
</reference>